<organism evidence="2 3">
    <name type="scientific">Oryza meyeriana var. granulata</name>
    <dbReference type="NCBI Taxonomy" id="110450"/>
    <lineage>
        <taxon>Eukaryota</taxon>
        <taxon>Viridiplantae</taxon>
        <taxon>Streptophyta</taxon>
        <taxon>Embryophyta</taxon>
        <taxon>Tracheophyta</taxon>
        <taxon>Spermatophyta</taxon>
        <taxon>Magnoliopsida</taxon>
        <taxon>Liliopsida</taxon>
        <taxon>Poales</taxon>
        <taxon>Poaceae</taxon>
        <taxon>BOP clade</taxon>
        <taxon>Oryzoideae</taxon>
        <taxon>Oryzeae</taxon>
        <taxon>Oryzinae</taxon>
        <taxon>Oryza</taxon>
        <taxon>Oryza meyeriana</taxon>
    </lineage>
</organism>
<dbReference type="Proteomes" id="UP000479710">
    <property type="component" value="Unassembled WGS sequence"/>
</dbReference>
<name>A0A6G1F319_9ORYZ</name>
<gene>
    <name evidence="2" type="ORF">E2562_002621</name>
</gene>
<dbReference type="AlphaFoldDB" id="A0A6G1F319"/>
<comment type="caution">
    <text evidence="2">The sequence shown here is derived from an EMBL/GenBank/DDBJ whole genome shotgun (WGS) entry which is preliminary data.</text>
</comment>
<proteinExistence type="predicted"/>
<evidence type="ECO:0000256" key="1">
    <source>
        <dbReference type="SAM" id="MobiDB-lite"/>
    </source>
</evidence>
<keyword evidence="3" id="KW-1185">Reference proteome</keyword>
<dbReference type="EMBL" id="SPHZ02000001">
    <property type="protein sequence ID" value="KAF0931274.1"/>
    <property type="molecule type" value="Genomic_DNA"/>
</dbReference>
<evidence type="ECO:0000313" key="3">
    <source>
        <dbReference type="Proteomes" id="UP000479710"/>
    </source>
</evidence>
<protein>
    <submittedName>
        <fullName evidence="2">Uncharacterized protein</fullName>
    </submittedName>
</protein>
<feature type="region of interest" description="Disordered" evidence="1">
    <location>
        <begin position="82"/>
        <end position="106"/>
    </location>
</feature>
<evidence type="ECO:0000313" key="2">
    <source>
        <dbReference type="EMBL" id="KAF0931274.1"/>
    </source>
</evidence>
<accession>A0A6G1F319</accession>
<reference evidence="2 3" key="1">
    <citation type="submission" date="2019-11" db="EMBL/GenBank/DDBJ databases">
        <title>Whole genome sequence of Oryza granulata.</title>
        <authorList>
            <person name="Li W."/>
        </authorList>
    </citation>
    <scope>NUCLEOTIDE SEQUENCE [LARGE SCALE GENOMIC DNA]</scope>
    <source>
        <strain evidence="3">cv. Menghai</strain>
        <tissue evidence="2">Leaf</tissue>
    </source>
</reference>
<sequence length="106" mass="11856">MRTSPANVEMACSTASSSAMMCGGRPSIIYQPRPLQLQRDKAVLVRDRGQEFPEWPPKVGDRRREVRRPAWGTSSYVRGGARQRWSSRRIHGHGERSMNGSFLGGG</sequence>